<proteinExistence type="predicted"/>
<keyword evidence="3" id="KW-1185">Reference proteome</keyword>
<keyword evidence="1" id="KW-0732">Signal</keyword>
<feature type="chain" id="PRO_5040928009" description="LamG-like jellyroll fold domain-containing protein" evidence="1">
    <location>
        <begin position="37"/>
        <end position="523"/>
    </location>
</feature>
<name>A0A9W7DPY1_9STRA</name>
<dbReference type="Pfam" id="PF13385">
    <property type="entry name" value="Laminin_G_3"/>
    <property type="match status" value="2"/>
</dbReference>
<dbReference type="SUPFAM" id="SSF49899">
    <property type="entry name" value="Concanavalin A-like lectins/glucanases"/>
    <property type="match status" value="2"/>
</dbReference>
<reference evidence="3" key="1">
    <citation type="journal article" date="2023" name="Commun. Biol.">
        <title>Genome analysis of Parmales, the sister group of diatoms, reveals the evolutionary specialization of diatoms from phago-mixotrophs to photoautotrophs.</title>
        <authorList>
            <person name="Ban H."/>
            <person name="Sato S."/>
            <person name="Yoshikawa S."/>
            <person name="Yamada K."/>
            <person name="Nakamura Y."/>
            <person name="Ichinomiya M."/>
            <person name="Sato N."/>
            <person name="Blanc-Mathieu R."/>
            <person name="Endo H."/>
            <person name="Kuwata A."/>
            <person name="Ogata H."/>
        </authorList>
    </citation>
    <scope>NUCLEOTIDE SEQUENCE [LARGE SCALE GENOMIC DNA]</scope>
    <source>
        <strain evidence="3">NIES 3699</strain>
    </source>
</reference>
<feature type="non-terminal residue" evidence="2">
    <location>
        <position position="1"/>
    </location>
</feature>
<protein>
    <recommendedName>
        <fullName evidence="4">LamG-like jellyroll fold domain-containing protein</fullName>
    </recommendedName>
</protein>
<dbReference type="Gene3D" id="2.60.120.200">
    <property type="match status" value="2"/>
</dbReference>
<evidence type="ECO:0000256" key="1">
    <source>
        <dbReference type="SAM" id="SignalP"/>
    </source>
</evidence>
<dbReference type="InterPro" id="IPR013320">
    <property type="entry name" value="ConA-like_dom_sf"/>
</dbReference>
<dbReference type="Proteomes" id="UP001165160">
    <property type="component" value="Unassembled WGS sequence"/>
</dbReference>
<dbReference type="EMBL" id="BRXX01000617">
    <property type="protein sequence ID" value="GMH50045.1"/>
    <property type="molecule type" value="Genomic_DNA"/>
</dbReference>
<dbReference type="AlphaFoldDB" id="A0A9W7DPY1"/>
<accession>A0A9W7DPY1</accession>
<gene>
    <name evidence="2" type="ORF">TrVE_jg3029</name>
</gene>
<feature type="signal peptide" evidence="1">
    <location>
        <begin position="1"/>
        <end position="36"/>
    </location>
</feature>
<sequence>DVGPPPPRPSAKKATMGKGWFSLFFFVCLLISRCGAVALEVEATSDLSAGQRRLDAHDEFSHFWDFRGCSGTHVVDAVEGSSLNATYQSGASCGTDGLSLDGIDDYADIDDWEWGGTTSFEVYVKYDSFNYWSRIFDFSNRASSDNVLLSNYGTTSTMSLWVYQGSTNKHLSTSNWDSSTWTHVVATVSGTNMKVYKNGALAGTKTDGWEPSVQTRTQHWLGRSAWSSEGYFDGTIAYVKMWHGVELQQSDVTELYAPHNTAHHFWDFRNCSTGNTVTDSIAGDLVATPKNGPICGADGLRLDGNDDYADVDDWEWGGTTSIEVYVKYDSINSYSRVFGFGNGAESDNVVLCNKNIRTTIEWSVRQGSSKSNLYEGNFDLSTWTHVVATVSGTTMKVYKNGVLAGTKINGHEPNVLTRTNHIIGATNWAGMDNYMDGTIAYMKMWHGVELQQADVTDLFNGRDTTLCPSITSSGSNCTTCEAGKYAGKYSNSNQASTFCLACEAGKASSTLGLTKKMPGQPTA</sequence>
<evidence type="ECO:0000313" key="3">
    <source>
        <dbReference type="Proteomes" id="UP001165160"/>
    </source>
</evidence>
<comment type="caution">
    <text evidence="2">The sequence shown here is derived from an EMBL/GenBank/DDBJ whole genome shotgun (WGS) entry which is preliminary data.</text>
</comment>
<organism evidence="2 3">
    <name type="scientific">Triparma verrucosa</name>
    <dbReference type="NCBI Taxonomy" id="1606542"/>
    <lineage>
        <taxon>Eukaryota</taxon>
        <taxon>Sar</taxon>
        <taxon>Stramenopiles</taxon>
        <taxon>Ochrophyta</taxon>
        <taxon>Bolidophyceae</taxon>
        <taxon>Parmales</taxon>
        <taxon>Triparmaceae</taxon>
        <taxon>Triparma</taxon>
    </lineage>
</organism>
<evidence type="ECO:0000313" key="2">
    <source>
        <dbReference type="EMBL" id="GMH50045.1"/>
    </source>
</evidence>
<evidence type="ECO:0008006" key="4">
    <source>
        <dbReference type="Google" id="ProtNLM"/>
    </source>
</evidence>